<dbReference type="Proteomes" id="UP000223047">
    <property type="component" value="Segment"/>
</dbReference>
<gene>
    <name evidence="1" type="ORF">Xoosp2_1</name>
</gene>
<accession>A0A1X9IAR9</accession>
<name>A0A1X9IAR9_9CAUD</name>
<keyword evidence="1" id="KW-0378">Hydrolase</keyword>
<dbReference type="EMBL" id="KX241618">
    <property type="protein sequence ID" value="ANT45223.1"/>
    <property type="molecule type" value="Genomic_DNA"/>
</dbReference>
<proteinExistence type="predicted"/>
<dbReference type="GO" id="GO:0016787">
    <property type="term" value="F:hydrolase activity"/>
    <property type="evidence" value="ECO:0007669"/>
    <property type="project" value="UniProtKB-KW"/>
</dbReference>
<evidence type="ECO:0000313" key="1">
    <source>
        <dbReference type="EMBL" id="ANT45223.1"/>
    </source>
</evidence>
<keyword evidence="2" id="KW-1185">Reference proteome</keyword>
<organism evidence="1 2">
    <name type="scientific">Xanthomonas phage Xoo-sp2</name>
    <dbReference type="NCBI Taxonomy" id="1852622"/>
    <lineage>
        <taxon>Viruses</taxon>
        <taxon>Duplodnaviria</taxon>
        <taxon>Heunggongvirae</taxon>
        <taxon>Uroviricota</taxon>
        <taxon>Caudoviricetes</taxon>
        <taxon>Mesyanzhinovviridae</taxon>
        <taxon>Bradleyvirinae</taxon>
        <taxon>Xooduovirus</taxon>
        <taxon>Xooduovirus Xoosp2</taxon>
    </lineage>
</organism>
<reference evidence="1 2" key="1">
    <citation type="submission" date="2016-05" db="EMBL/GenBank/DDBJ databases">
        <title>A Novel Xanthomonas Oryzae pv. Oryzae Phage Xoo-sp2 as Possible Biocontrol Agent in Plant.</title>
        <authorList>
            <person name="Dong Z."/>
            <person name="Liu J."/>
            <person name="Peng D."/>
        </authorList>
    </citation>
    <scope>NUCLEOTIDE SEQUENCE [LARGE SCALE GENOMIC DNA]</scope>
</reference>
<protein>
    <submittedName>
        <fullName evidence="1">Nucleotide pyrophosphohydrolase</fullName>
    </submittedName>
</protein>
<evidence type="ECO:0000313" key="2">
    <source>
        <dbReference type="Proteomes" id="UP000223047"/>
    </source>
</evidence>
<sequence>MQQIPTRTLVLVPYDQMVRNLFKPMDTQAATVLHAAVGIAGEVAELLVASSIENLVEEMGDIEFYIEAAFQATGGRNFEEIIVEGHDMAHHQVFSTVGIAMSVSAGRLLDFVKKAWVYNQDLNLRAVRYELLRLQLMLGAMRELLSVQLVDVLGANQAKLGKRYPEGVYTDRDAQQRADKQGEFDLD</sequence>